<name>A0A8J3J9Q2_9ACTN</name>
<gene>
    <name evidence="1" type="ORF">Aru02nite_35580</name>
</gene>
<organism evidence="1 2">
    <name type="scientific">Actinocatenispora rupis</name>
    <dbReference type="NCBI Taxonomy" id="519421"/>
    <lineage>
        <taxon>Bacteria</taxon>
        <taxon>Bacillati</taxon>
        <taxon>Actinomycetota</taxon>
        <taxon>Actinomycetes</taxon>
        <taxon>Micromonosporales</taxon>
        <taxon>Micromonosporaceae</taxon>
        <taxon>Actinocatenispora</taxon>
    </lineage>
</organism>
<keyword evidence="2" id="KW-1185">Reference proteome</keyword>
<sequence length="362" mass="39178">MTTLSTAVLNRALLDRQHLLARTGRGPLEVIGRLVAVQAQEPNWPYVGLWSRIDGFTHAQLTALLADRRVVRSGLLRSTQHLAVADDFRRLRPVLQPVLDRTARSAYFTRASAGLDTAALLATGLQVLAAGTTPRRELARRLAEAYPGRDGRVLAGEVELRAPLVHGPATGSWGGWGTRSAVSVTPAEVWLGRPMEPAGVADLVRRYLAAFGPASVRDVQAWSGLTRLGEIVADMRAELRHHRGPDGTELVDLGDAVLPAADTPAPVRLLPAYDNALLGHADRTRIIGDEDRARVMPGQARVLPTFLVDGRVRGSWRLTDGTIELTAFGPLPAYDRDAVQQEAHRLLPFVGGTDVSYRAATP</sequence>
<dbReference type="PANTHER" id="PTHR38479:SF2">
    <property type="entry name" value="WINGED HELIX DNA-BINDING DOMAIN-CONTAINING PROTEIN"/>
    <property type="match status" value="1"/>
</dbReference>
<reference evidence="1" key="1">
    <citation type="submission" date="2021-01" db="EMBL/GenBank/DDBJ databases">
        <title>Whole genome shotgun sequence of Actinocatenispora rupis NBRC 107355.</title>
        <authorList>
            <person name="Komaki H."/>
            <person name="Tamura T."/>
        </authorList>
    </citation>
    <scope>NUCLEOTIDE SEQUENCE</scope>
    <source>
        <strain evidence="1">NBRC 107355</strain>
    </source>
</reference>
<protein>
    <recommendedName>
        <fullName evidence="3">Winged helix DNA-binding domain-containing protein</fullName>
    </recommendedName>
</protein>
<dbReference type="InterPro" id="IPR009351">
    <property type="entry name" value="AlkZ-like"/>
</dbReference>
<dbReference type="PANTHER" id="PTHR38479">
    <property type="entry name" value="LMO0824 PROTEIN"/>
    <property type="match status" value="1"/>
</dbReference>
<comment type="caution">
    <text evidence="1">The sequence shown here is derived from an EMBL/GenBank/DDBJ whole genome shotgun (WGS) entry which is preliminary data.</text>
</comment>
<dbReference type="AlphaFoldDB" id="A0A8J3J9Q2"/>
<dbReference type="RefSeq" id="WP_203658844.1">
    <property type="nucleotide sequence ID" value="NZ_BAAAZM010000024.1"/>
</dbReference>
<dbReference type="EMBL" id="BOMB01000020">
    <property type="protein sequence ID" value="GID12669.1"/>
    <property type="molecule type" value="Genomic_DNA"/>
</dbReference>
<dbReference type="Pfam" id="PF06224">
    <property type="entry name" value="AlkZ-like"/>
    <property type="match status" value="1"/>
</dbReference>
<evidence type="ECO:0000313" key="1">
    <source>
        <dbReference type="EMBL" id="GID12669.1"/>
    </source>
</evidence>
<evidence type="ECO:0000313" key="2">
    <source>
        <dbReference type="Proteomes" id="UP000612808"/>
    </source>
</evidence>
<accession>A0A8J3J9Q2</accession>
<proteinExistence type="predicted"/>
<dbReference type="Proteomes" id="UP000612808">
    <property type="component" value="Unassembled WGS sequence"/>
</dbReference>
<evidence type="ECO:0008006" key="3">
    <source>
        <dbReference type="Google" id="ProtNLM"/>
    </source>
</evidence>